<comment type="subunit">
    <text evidence="7">Part of the 50S ribosomal subunit; part of the 5S rRNA/L5/L18/L25 subcomplex. Contacts the 5S and 23S rRNAs.</text>
</comment>
<dbReference type="GO" id="GO:0022625">
    <property type="term" value="C:cytosolic large ribosomal subunit"/>
    <property type="evidence" value="ECO:0007669"/>
    <property type="project" value="TreeGrafter"/>
</dbReference>
<comment type="caution">
    <text evidence="8">The sequence shown here is derived from an EMBL/GenBank/DDBJ whole genome shotgun (WGS) entry which is preliminary data.</text>
</comment>
<keyword evidence="3 7" id="KW-0694">RNA-binding</keyword>
<evidence type="ECO:0000256" key="3">
    <source>
        <dbReference type="ARBA" id="ARBA00022884"/>
    </source>
</evidence>
<keyword evidence="4 7" id="KW-0689">Ribosomal protein</keyword>
<dbReference type="SUPFAM" id="SSF53137">
    <property type="entry name" value="Translational machinery components"/>
    <property type="match status" value="1"/>
</dbReference>
<dbReference type="Pfam" id="PF00861">
    <property type="entry name" value="Ribosomal_L18p"/>
    <property type="match status" value="1"/>
</dbReference>
<evidence type="ECO:0000256" key="7">
    <source>
        <dbReference type="HAMAP-Rule" id="MF_01337"/>
    </source>
</evidence>
<protein>
    <recommendedName>
        <fullName evidence="6 7">Large ribosomal subunit protein uL18</fullName>
    </recommendedName>
</protein>
<dbReference type="InterPro" id="IPR004389">
    <property type="entry name" value="Ribosomal_uL18_bac-type"/>
</dbReference>
<keyword evidence="5 7" id="KW-0687">Ribonucleoprotein</keyword>
<proteinExistence type="inferred from homology"/>
<evidence type="ECO:0000256" key="5">
    <source>
        <dbReference type="ARBA" id="ARBA00023274"/>
    </source>
</evidence>
<comment type="similarity">
    <text evidence="1 7">Belongs to the universal ribosomal protein uL18 family.</text>
</comment>
<evidence type="ECO:0000256" key="6">
    <source>
        <dbReference type="ARBA" id="ARBA00035197"/>
    </source>
</evidence>
<dbReference type="GO" id="GO:0003735">
    <property type="term" value="F:structural constituent of ribosome"/>
    <property type="evidence" value="ECO:0007669"/>
    <property type="project" value="InterPro"/>
</dbReference>
<evidence type="ECO:0000313" key="9">
    <source>
        <dbReference type="Proteomes" id="UP000177069"/>
    </source>
</evidence>
<gene>
    <name evidence="7" type="primary">rplR</name>
    <name evidence="8" type="ORF">A2696_03675</name>
</gene>
<dbReference type="Gene3D" id="3.30.420.100">
    <property type="match status" value="1"/>
</dbReference>
<dbReference type="AlphaFoldDB" id="A0A1F5FYL5"/>
<dbReference type="FunFam" id="3.30.420.100:FF:000001">
    <property type="entry name" value="50S ribosomal protein L18"/>
    <property type="match status" value="1"/>
</dbReference>
<evidence type="ECO:0000256" key="1">
    <source>
        <dbReference type="ARBA" id="ARBA00007116"/>
    </source>
</evidence>
<dbReference type="NCBIfam" id="TIGR00060">
    <property type="entry name" value="L18_bact"/>
    <property type="match status" value="1"/>
</dbReference>
<dbReference type="PANTHER" id="PTHR12899:SF3">
    <property type="entry name" value="LARGE RIBOSOMAL SUBUNIT PROTEIN UL18M"/>
    <property type="match status" value="1"/>
</dbReference>
<evidence type="ECO:0000313" key="8">
    <source>
        <dbReference type="EMBL" id="OGD84691.1"/>
    </source>
</evidence>
<dbReference type="HAMAP" id="MF_01337_B">
    <property type="entry name" value="Ribosomal_uL18_B"/>
    <property type="match status" value="1"/>
</dbReference>
<evidence type="ECO:0000256" key="4">
    <source>
        <dbReference type="ARBA" id="ARBA00022980"/>
    </source>
</evidence>
<dbReference type="EMBL" id="MFBA01000052">
    <property type="protein sequence ID" value="OGD84691.1"/>
    <property type="molecule type" value="Genomic_DNA"/>
</dbReference>
<keyword evidence="2 7" id="KW-0699">rRNA-binding</keyword>
<dbReference type="Proteomes" id="UP000177069">
    <property type="component" value="Unassembled WGS sequence"/>
</dbReference>
<evidence type="ECO:0000256" key="2">
    <source>
        <dbReference type="ARBA" id="ARBA00022730"/>
    </source>
</evidence>
<dbReference type="InterPro" id="IPR005484">
    <property type="entry name" value="Ribosomal_uL18_bac/plant/anim"/>
</dbReference>
<dbReference type="InterPro" id="IPR057268">
    <property type="entry name" value="Ribosomal_L18"/>
</dbReference>
<reference evidence="8 9" key="1">
    <citation type="journal article" date="2016" name="Nat. Commun.">
        <title>Thousands of microbial genomes shed light on interconnected biogeochemical processes in an aquifer system.</title>
        <authorList>
            <person name="Anantharaman K."/>
            <person name="Brown C.T."/>
            <person name="Hug L.A."/>
            <person name="Sharon I."/>
            <person name="Castelle C.J."/>
            <person name="Probst A.J."/>
            <person name="Thomas B.C."/>
            <person name="Singh A."/>
            <person name="Wilkins M.J."/>
            <person name="Karaoz U."/>
            <person name="Brodie E.L."/>
            <person name="Williams K.H."/>
            <person name="Hubbard S.S."/>
            <person name="Banfield J.F."/>
        </authorList>
    </citation>
    <scope>NUCLEOTIDE SEQUENCE [LARGE SCALE GENOMIC DNA]</scope>
</reference>
<dbReference type="GO" id="GO:0006412">
    <property type="term" value="P:translation"/>
    <property type="evidence" value="ECO:0007669"/>
    <property type="project" value="UniProtKB-UniRule"/>
</dbReference>
<accession>A0A1F5FYL5</accession>
<name>A0A1F5FYL5_9BACT</name>
<sequence length="118" mass="13351">MLKMINKRIKRAKRHIRVRKKITGTEKVPRLVVFRSNKHIYAQVINDANGETIVAASDQKLTKVKVSKIELAKKVGLNLANLARKKNIKNVVFDRAGYKYHGRVKALADGSREGGLNF</sequence>
<organism evidence="8 9">
    <name type="scientific">Candidatus Curtissbacteria bacterium RIFCSPHIGHO2_01_FULL_41_13</name>
    <dbReference type="NCBI Taxonomy" id="1797745"/>
    <lineage>
        <taxon>Bacteria</taxon>
        <taxon>Candidatus Curtissiibacteriota</taxon>
    </lineage>
</organism>
<dbReference type="GO" id="GO:0008097">
    <property type="term" value="F:5S rRNA binding"/>
    <property type="evidence" value="ECO:0007669"/>
    <property type="project" value="TreeGrafter"/>
</dbReference>
<dbReference type="CDD" id="cd00432">
    <property type="entry name" value="Ribosomal_L18_L5e"/>
    <property type="match status" value="1"/>
</dbReference>
<dbReference type="PANTHER" id="PTHR12899">
    <property type="entry name" value="39S RIBOSOMAL PROTEIN L18, MITOCHONDRIAL"/>
    <property type="match status" value="1"/>
</dbReference>
<comment type="function">
    <text evidence="7">This is one of the proteins that bind and probably mediate the attachment of the 5S RNA into the large ribosomal subunit, where it forms part of the central protuberance.</text>
</comment>